<organism evidence="10 11">
    <name type="scientific">Roseicella aerolata</name>
    <dbReference type="NCBI Taxonomy" id="2883479"/>
    <lineage>
        <taxon>Bacteria</taxon>
        <taxon>Pseudomonadati</taxon>
        <taxon>Pseudomonadota</taxon>
        <taxon>Alphaproteobacteria</taxon>
        <taxon>Acetobacterales</taxon>
        <taxon>Roseomonadaceae</taxon>
        <taxon>Roseicella</taxon>
    </lineage>
</organism>
<dbReference type="SUPFAM" id="SSF53756">
    <property type="entry name" value="UDP-Glycosyltransferase/glycogen phosphorylase"/>
    <property type="match status" value="1"/>
</dbReference>
<keyword evidence="7" id="KW-0802">TPR repeat</keyword>
<feature type="domain" description="O-GlcNAc transferase C-terminal" evidence="9">
    <location>
        <begin position="631"/>
        <end position="805"/>
    </location>
</feature>
<sequence>MVVAARPDPALPSHGGPDPNVAAAQLPRGDRTSAIEPGAPPPGGPRWRSSGAGGGAPEAAEDTGEAGRHGSHAAGPWRAGLRALAEGSPAAAVPLLREAVARGDGGGLAALNLGLALMQLGRLAEAVPALEDAARDLPDHAEPPFRLGNIAGLRGEAGRAEALFRAALLRDPQHVPALAALAALEEAAGRLDAAADGIARARAIDPDEPELDFAAARLAWRRDDLAGAIAAAEAVLARRPAHAGAARLLAELLLRREGPEAALAAVAARAVTDPAAAGWAFAAATLHAAAGRREAALAELHLAAALAPEEGEIQAALGCALADAGRGQEAEPLLRAAIPVRPTDLDLRNRLATVLWKQHRLAAMLEVLEEAIADFGPQPVLLMNQALALNAMGEQEAALTAVEAAVAHPAGGAPALMTRMAVLPYHPERGHAAALLAAGRAVAAALGPAAPPPPRPRDPGRRLRIGLLSGGLGQHPVGWLTLAGLEALPEAEFELAAYCLKPRQDPMAARFRARVALWRDAEHLDVATLAGLMMADGLDILLDLGGYGDGGRPGLLQRRPAPVQIKWVGMQNATMGLDGLDGMLTDRWETPPGFERFYTERLLHLPDGYVCYAPPPGAPPVAPLPALGRGHVTFGCFNNLAKVTPPVLRAWGRILAALPEARLVLRTHALGEAAMRQRLRARLTAHGLPEDRVALEGGVPHRALLDAYGGIDIALDPFPYAGGLTVCEALWMGVPVVALAGDSFCARHALSHLSNVGLPDWVAESEEAYVALAIARAGDLPALATLRAGLRARVAASPLTDAARFGRALAATLRDAWRRWCATATSL</sequence>
<evidence type="ECO:0000313" key="11">
    <source>
        <dbReference type="Proteomes" id="UP001139311"/>
    </source>
</evidence>
<dbReference type="Pfam" id="PF13844">
    <property type="entry name" value="Glyco_transf_41"/>
    <property type="match status" value="2"/>
</dbReference>
<dbReference type="InterPro" id="IPR011990">
    <property type="entry name" value="TPR-like_helical_dom_sf"/>
</dbReference>
<keyword evidence="11" id="KW-1185">Reference proteome</keyword>
<protein>
    <recommendedName>
        <fullName evidence="3">protein O-GlcNAc transferase</fullName>
        <ecNumber evidence="3">2.4.1.255</ecNumber>
    </recommendedName>
</protein>
<keyword evidence="5" id="KW-0808">Transferase</keyword>
<evidence type="ECO:0000256" key="1">
    <source>
        <dbReference type="ARBA" id="ARBA00004922"/>
    </source>
</evidence>
<comment type="similarity">
    <text evidence="2">Belongs to the glycosyltransferase 41 family. O-GlcNAc transferase subfamily.</text>
</comment>
<dbReference type="InterPro" id="IPR019734">
    <property type="entry name" value="TPR_rpt"/>
</dbReference>
<feature type="domain" description="O-GlcNAc transferase C-terminal" evidence="9">
    <location>
        <begin position="459"/>
        <end position="609"/>
    </location>
</feature>
<evidence type="ECO:0000256" key="8">
    <source>
        <dbReference type="SAM" id="MobiDB-lite"/>
    </source>
</evidence>
<evidence type="ECO:0000256" key="5">
    <source>
        <dbReference type="ARBA" id="ARBA00022679"/>
    </source>
</evidence>
<name>A0A9X1IGV7_9PROT</name>
<evidence type="ECO:0000256" key="2">
    <source>
        <dbReference type="ARBA" id="ARBA00005386"/>
    </source>
</evidence>
<dbReference type="EMBL" id="JAJAQI010000019">
    <property type="protein sequence ID" value="MCB4822830.1"/>
    <property type="molecule type" value="Genomic_DNA"/>
</dbReference>
<evidence type="ECO:0000256" key="6">
    <source>
        <dbReference type="ARBA" id="ARBA00022737"/>
    </source>
</evidence>
<evidence type="ECO:0000313" key="10">
    <source>
        <dbReference type="EMBL" id="MCB4822830.1"/>
    </source>
</evidence>
<dbReference type="AlphaFoldDB" id="A0A9X1IGV7"/>
<evidence type="ECO:0000256" key="7">
    <source>
        <dbReference type="ARBA" id="ARBA00022803"/>
    </source>
</evidence>
<dbReference type="EC" id="2.4.1.255" evidence="3"/>
<dbReference type="SUPFAM" id="SSF48452">
    <property type="entry name" value="TPR-like"/>
    <property type="match status" value="2"/>
</dbReference>
<dbReference type="Gene3D" id="1.25.40.10">
    <property type="entry name" value="Tetratricopeptide repeat domain"/>
    <property type="match status" value="3"/>
</dbReference>
<dbReference type="SMART" id="SM00028">
    <property type="entry name" value="TPR"/>
    <property type="match status" value="5"/>
</dbReference>
<dbReference type="Gene3D" id="3.40.50.2000">
    <property type="entry name" value="Glycogen Phosphorylase B"/>
    <property type="match status" value="1"/>
</dbReference>
<dbReference type="Gene3D" id="3.40.50.11380">
    <property type="match status" value="1"/>
</dbReference>
<dbReference type="RefSeq" id="WP_264185538.1">
    <property type="nucleotide sequence ID" value="NZ_JAJAQI010000019.1"/>
</dbReference>
<feature type="region of interest" description="Disordered" evidence="8">
    <location>
        <begin position="1"/>
        <end position="74"/>
    </location>
</feature>
<dbReference type="PANTHER" id="PTHR44835">
    <property type="entry name" value="UDP-N-ACETYLGLUCOSAMINE--PEPTIDE N-ACETYLGLUCOSAMINYLTRANSFERASE SPINDLY-RELATED"/>
    <property type="match status" value="1"/>
</dbReference>
<evidence type="ECO:0000259" key="9">
    <source>
        <dbReference type="Pfam" id="PF13844"/>
    </source>
</evidence>
<comment type="caution">
    <text evidence="10">The sequence shown here is derived from an EMBL/GenBank/DDBJ whole genome shotgun (WGS) entry which is preliminary data.</text>
</comment>
<dbReference type="PANTHER" id="PTHR44835:SF1">
    <property type="entry name" value="PROTEIN O-GLCNAC TRANSFERASE"/>
    <property type="match status" value="1"/>
</dbReference>
<evidence type="ECO:0000256" key="3">
    <source>
        <dbReference type="ARBA" id="ARBA00011970"/>
    </source>
</evidence>
<dbReference type="InterPro" id="IPR029489">
    <property type="entry name" value="OGT/SEC/SPY_C"/>
</dbReference>
<dbReference type="InterPro" id="IPR051939">
    <property type="entry name" value="Glycosyltr_41/O-GlcNAc_trsf"/>
</dbReference>
<proteinExistence type="inferred from homology"/>
<accession>A0A9X1IGV7</accession>
<comment type="pathway">
    <text evidence="1">Protein modification; protein glycosylation.</text>
</comment>
<dbReference type="Pfam" id="PF13432">
    <property type="entry name" value="TPR_16"/>
    <property type="match status" value="3"/>
</dbReference>
<gene>
    <name evidence="10" type="ORF">LHA35_13915</name>
</gene>
<reference evidence="10" key="1">
    <citation type="submission" date="2021-10" db="EMBL/GenBank/DDBJ databases">
        <title>Roseicella aerolatum sp. nov., isolated from aerosols of e-waste dismantling site.</title>
        <authorList>
            <person name="Qin T."/>
        </authorList>
    </citation>
    <scope>NUCLEOTIDE SEQUENCE</scope>
    <source>
        <strain evidence="10">GB24</strain>
    </source>
</reference>
<keyword evidence="6" id="KW-0677">Repeat</keyword>
<dbReference type="GO" id="GO:0097363">
    <property type="term" value="F:protein O-acetylglucosaminyltransferase activity"/>
    <property type="evidence" value="ECO:0007669"/>
    <property type="project" value="UniProtKB-EC"/>
</dbReference>
<evidence type="ECO:0000256" key="4">
    <source>
        <dbReference type="ARBA" id="ARBA00022676"/>
    </source>
</evidence>
<dbReference type="Proteomes" id="UP001139311">
    <property type="component" value="Unassembled WGS sequence"/>
</dbReference>
<keyword evidence="4" id="KW-0328">Glycosyltransferase</keyword>